<dbReference type="GO" id="GO:0051285">
    <property type="term" value="C:cell cortex of cell tip"/>
    <property type="evidence" value="ECO:0007669"/>
    <property type="project" value="TreeGrafter"/>
</dbReference>
<reference evidence="3" key="1">
    <citation type="submission" date="2018-12" db="EMBL/GenBank/DDBJ databases">
        <authorList>
            <person name="Syme R.A."/>
            <person name="Farfan-Caceres L."/>
            <person name="Lichtenzveig J."/>
        </authorList>
    </citation>
    <scope>NUCLEOTIDE SEQUENCE</scope>
    <source>
        <strain evidence="3">Al4</strain>
    </source>
</reference>
<evidence type="ECO:0000256" key="1">
    <source>
        <dbReference type="SAM" id="MobiDB-lite"/>
    </source>
</evidence>
<dbReference type="PANTHER" id="PTHR28019">
    <property type="entry name" value="CELL MEMBRANE PROTEIN YLR413W-RELATED"/>
    <property type="match status" value="1"/>
</dbReference>
<dbReference type="InterPro" id="IPR052413">
    <property type="entry name" value="SUR7_domain"/>
</dbReference>
<organism evidence="3 4">
    <name type="scientific">Ascochyta lentis</name>
    <dbReference type="NCBI Taxonomy" id="205686"/>
    <lineage>
        <taxon>Eukaryota</taxon>
        <taxon>Fungi</taxon>
        <taxon>Dikarya</taxon>
        <taxon>Ascomycota</taxon>
        <taxon>Pezizomycotina</taxon>
        <taxon>Dothideomycetes</taxon>
        <taxon>Pleosporomycetidae</taxon>
        <taxon>Pleosporales</taxon>
        <taxon>Pleosporineae</taxon>
        <taxon>Didymellaceae</taxon>
        <taxon>Ascochyta</taxon>
    </lineage>
</organism>
<sequence length="412" mass="45065">MASETQTPHVFWEEKISIEPDLGDQRQSTYKALPSPPKTPKRVMMKYRFSGAFPLVLSLATFVLTLVVVLGGQNVGTFEGQYMLALNTSRVGQDVIAFDRASATSTTPSATSSTPSRPANPTNSFSTSNLLDPTNPDGLLEGLGDMLGNLSGNLTDAVNDGLGDVINGVVEGVVSQIGVKDFYYVYLQKICSGSFNSADGNNADAVKVDDCRSWEESRENIEALSSSIRSSIVIGQTRVSVPLLAKITSSLGSTLNTLGALRRAILAFLIIALIGSILSVISIFPAMYFPHSRLLIYFNMFWPALATMFAFAAAVLLSGIVVVGGIINGFSDTIGVQIRQGGMVLLFVWLSFGFVGLVTLYWTSVWFVETRKFSFMKRRRDEDEIGHWRGIGKELWRDVQGRRRRLNMRGDI</sequence>
<comment type="caution">
    <text evidence="3">The sequence shown here is derived from an EMBL/GenBank/DDBJ whole genome shotgun (WGS) entry which is preliminary data.</text>
</comment>
<proteinExistence type="predicted"/>
<dbReference type="EMBL" id="RZGK01000015">
    <property type="protein sequence ID" value="KAF9693609.1"/>
    <property type="molecule type" value="Genomic_DNA"/>
</dbReference>
<dbReference type="GO" id="GO:0031505">
    <property type="term" value="P:fungal-type cell wall organization"/>
    <property type="evidence" value="ECO:0007669"/>
    <property type="project" value="TreeGrafter"/>
</dbReference>
<dbReference type="PANTHER" id="PTHR28019:SF2">
    <property type="entry name" value="CELL MEMBRANE PROTEIN YLR413W-RELATED"/>
    <property type="match status" value="1"/>
</dbReference>
<evidence type="ECO:0000256" key="2">
    <source>
        <dbReference type="SAM" id="Phobius"/>
    </source>
</evidence>
<evidence type="ECO:0000313" key="3">
    <source>
        <dbReference type="EMBL" id="KAF9693609.1"/>
    </source>
</evidence>
<dbReference type="GO" id="GO:0005886">
    <property type="term" value="C:plasma membrane"/>
    <property type="evidence" value="ECO:0007669"/>
    <property type="project" value="InterPro"/>
</dbReference>
<dbReference type="OrthoDB" id="4159154at2759"/>
<name>A0A8H7MEQ4_9PLEO</name>
<protein>
    <submittedName>
        <fullName evidence="3">Uncharacterized protein</fullName>
    </submittedName>
</protein>
<dbReference type="Pfam" id="PF06687">
    <property type="entry name" value="SUR7"/>
    <property type="match status" value="1"/>
</dbReference>
<feature type="region of interest" description="Disordered" evidence="1">
    <location>
        <begin position="105"/>
        <end position="131"/>
    </location>
</feature>
<feature type="compositionally biased region" description="Low complexity" evidence="1">
    <location>
        <begin position="105"/>
        <end position="124"/>
    </location>
</feature>
<keyword evidence="2" id="KW-1133">Transmembrane helix</keyword>
<feature type="transmembrane region" description="Helical" evidence="2">
    <location>
        <begin position="264"/>
        <end position="289"/>
    </location>
</feature>
<feature type="transmembrane region" description="Helical" evidence="2">
    <location>
        <begin position="51"/>
        <end position="72"/>
    </location>
</feature>
<gene>
    <name evidence="3" type="ORF">EKO04_008269</name>
</gene>
<feature type="transmembrane region" description="Helical" evidence="2">
    <location>
        <begin position="301"/>
        <end position="327"/>
    </location>
</feature>
<evidence type="ECO:0000313" key="4">
    <source>
        <dbReference type="Proteomes" id="UP000651452"/>
    </source>
</evidence>
<dbReference type="Proteomes" id="UP000651452">
    <property type="component" value="Unassembled WGS sequence"/>
</dbReference>
<reference evidence="3" key="2">
    <citation type="submission" date="2020-09" db="EMBL/GenBank/DDBJ databases">
        <title>Reference genome assembly for Australian Ascochyta lentis isolate Al4.</title>
        <authorList>
            <person name="Lee R.C."/>
            <person name="Farfan-Caceres L.M."/>
            <person name="Debler J.W."/>
            <person name="Williams A.H."/>
            <person name="Henares B.M."/>
        </authorList>
    </citation>
    <scope>NUCLEOTIDE SEQUENCE</scope>
    <source>
        <strain evidence="3">Al4</strain>
    </source>
</reference>
<keyword evidence="2" id="KW-0472">Membrane</keyword>
<keyword evidence="2" id="KW-0812">Transmembrane</keyword>
<accession>A0A8H7MEQ4</accession>
<dbReference type="InterPro" id="IPR009571">
    <property type="entry name" value="SUR7/Rim9-like_fungi"/>
</dbReference>
<keyword evidence="4" id="KW-1185">Reference proteome</keyword>
<dbReference type="AlphaFoldDB" id="A0A8H7MEQ4"/>
<feature type="transmembrane region" description="Helical" evidence="2">
    <location>
        <begin position="347"/>
        <end position="368"/>
    </location>
</feature>